<dbReference type="InterPro" id="IPR003949">
    <property type="entry name" value="K_chnl_volt-dep_EAG"/>
</dbReference>
<dbReference type="PANTHER" id="PTHR10217:SF435">
    <property type="entry name" value="POTASSIUM VOLTAGE-GATED CHANNEL PROTEIN EAG"/>
    <property type="match status" value="1"/>
</dbReference>
<keyword evidence="11" id="KW-0406">Ion transport</keyword>
<keyword evidence="8" id="KW-0851">Voltage-gated channel</keyword>
<sequence>MLSIMLQCGHQFYSFVLANARIVDYPIVYCNEGFSRLTGYSRVEIMQKSGSCAFFYGEQTTKDMRERLLKALDTQTPDQIEMLFYKKNRLPFWLLVCVAPVRNECEEVVLFLLAFRDITALKTPFDDEDTVKGLSKFARLARSVTRNRSVLQQLSTSQTSAQNSALTVYRSNRLTVCSGGGGGGGGADSTSGAINDDTEVSNQMEQYNSPSLSNFQNLNTSSSSRFHDSSKSDPEKAVMILTTLLTLSCLLTKYNKQEETFMIIFYQSTSSWLDLVPQYKQEAPKTPPHIILHYVAFKTTWDWLILFLTGYTAVMVPFNAAFKSKTMDDVSLLVVDSIVDVIFFIDIVLNFHTTFVGPNGEVISDATIIRINYLKGWFIVDVLSCLPYDSTISSLFGALKVVRLLRIGRVTRKLDQYLEYMAASLLLMISGFVLLAHWLACVWYSVGQTDLKNGIYYGWIPRLLNDIDQAFGYATIFGNVTTIFQGMYATRSRYHDMMASVKDFIKTHSVPKDLAERVIDYVTSTWAITKGIDTAKVLNYCPKDMKADLCIHLNRMVFNEHPAFRLASDGCLRALAVNFNTIHTAPGDLIFHQGESIDQLCFVVSGSLEVIQDDEIVAFLGRGDVFGEPFWKDPNSMSHSAATVRALTYCDLHCIKKDCLLQVLKFYSAFANSFARNLVLTYDLKTRLIFRKLADVRREYELAEHRKTDNALSSLRADHPVRRMIHKFRRIGTHNQSTNDSPIGSNSGPGLQDNDMIRITRKSITLGDYDDYSKDFEFNEDHEDRLRIQGKLDSPSTSTMNSTNNNNNNNNSNPVSVLDEIASRWGKRIELKNNNNKISISDSIQQTIPSHKESPSNTIANNNSNINDNQYSRSVLQSKWGLSLNNYVTNCLLLREKVKKIHI</sequence>
<protein>
    <submittedName>
        <fullName evidence="20">Potassium voltage-gated channel protein eag</fullName>
    </submittedName>
</protein>
<dbReference type="InterPro" id="IPR000700">
    <property type="entry name" value="PAS-assoc_C"/>
</dbReference>
<evidence type="ECO:0000256" key="3">
    <source>
        <dbReference type="ARBA" id="ARBA00022538"/>
    </source>
</evidence>
<dbReference type="InterPro" id="IPR000595">
    <property type="entry name" value="cNMP-bd_dom"/>
</dbReference>
<feature type="compositionally biased region" description="Polar residues" evidence="15">
    <location>
        <begin position="733"/>
        <end position="749"/>
    </location>
</feature>
<feature type="compositionally biased region" description="Low complexity" evidence="15">
    <location>
        <begin position="796"/>
        <end position="813"/>
    </location>
</feature>
<keyword evidence="4" id="KW-0597">Phosphoprotein</keyword>
<dbReference type="PROSITE" id="PS50112">
    <property type="entry name" value="PAS"/>
    <property type="match status" value="1"/>
</dbReference>
<keyword evidence="7" id="KW-0112">Calmodulin-binding</keyword>
<feature type="domain" description="PAC" evidence="19">
    <location>
        <begin position="78"/>
        <end position="130"/>
    </location>
</feature>
<evidence type="ECO:0000256" key="1">
    <source>
        <dbReference type="ARBA" id="ARBA00004141"/>
    </source>
</evidence>
<dbReference type="InterPro" id="IPR014710">
    <property type="entry name" value="RmlC-like_jellyroll"/>
</dbReference>
<dbReference type="CDD" id="cd00038">
    <property type="entry name" value="CAP_ED"/>
    <property type="match status" value="1"/>
</dbReference>
<evidence type="ECO:0000256" key="15">
    <source>
        <dbReference type="SAM" id="MobiDB-lite"/>
    </source>
</evidence>
<dbReference type="InterPro" id="IPR050818">
    <property type="entry name" value="KCNH_animal-type"/>
</dbReference>
<keyword evidence="10 16" id="KW-1133">Transmembrane helix</keyword>
<feature type="domain" description="Cyclic nucleotide-binding" evidence="17">
    <location>
        <begin position="563"/>
        <end position="664"/>
    </location>
</feature>
<dbReference type="GO" id="GO:0005516">
    <property type="term" value="F:calmodulin binding"/>
    <property type="evidence" value="ECO:0007669"/>
    <property type="project" value="UniProtKB-KW"/>
</dbReference>
<accession>A0A095C752</accession>
<dbReference type="SUPFAM" id="SSF81324">
    <property type="entry name" value="Voltage-gated potassium channels"/>
    <property type="match status" value="1"/>
</dbReference>
<name>A0A095C752_SCHHA</name>
<keyword evidence="13" id="KW-0325">Glycoprotein</keyword>
<evidence type="ECO:0000256" key="5">
    <source>
        <dbReference type="ARBA" id="ARBA00022692"/>
    </source>
</evidence>
<evidence type="ECO:0000313" key="20">
    <source>
        <dbReference type="EMBL" id="KGB37923.1"/>
    </source>
</evidence>
<dbReference type="GO" id="GO:0008076">
    <property type="term" value="C:voltage-gated potassium channel complex"/>
    <property type="evidence" value="ECO:0007669"/>
    <property type="project" value="TreeGrafter"/>
</dbReference>
<dbReference type="PRINTS" id="PR01463">
    <property type="entry name" value="EAGCHANLFMLY"/>
</dbReference>
<feature type="domain" description="PAS" evidence="18">
    <location>
        <begin position="27"/>
        <end position="75"/>
    </location>
</feature>
<evidence type="ECO:0000256" key="11">
    <source>
        <dbReference type="ARBA" id="ARBA00023065"/>
    </source>
</evidence>
<dbReference type="NCBIfam" id="TIGR00229">
    <property type="entry name" value="sensory_box"/>
    <property type="match status" value="1"/>
</dbReference>
<keyword evidence="3" id="KW-0633">Potassium transport</keyword>
<evidence type="ECO:0000259" key="17">
    <source>
        <dbReference type="PROSITE" id="PS50042"/>
    </source>
</evidence>
<keyword evidence="9" id="KW-0630">Potassium</keyword>
<gene>
    <name evidence="20" type="ORF">MS3_06286</name>
</gene>
<keyword evidence="6" id="KW-0631">Potassium channel</keyword>
<evidence type="ECO:0000256" key="14">
    <source>
        <dbReference type="ARBA" id="ARBA00023303"/>
    </source>
</evidence>
<evidence type="ECO:0000259" key="18">
    <source>
        <dbReference type="PROSITE" id="PS50112"/>
    </source>
</evidence>
<dbReference type="Gene3D" id="1.10.1200.260">
    <property type="match status" value="1"/>
</dbReference>
<evidence type="ECO:0000256" key="8">
    <source>
        <dbReference type="ARBA" id="ARBA00022882"/>
    </source>
</evidence>
<dbReference type="Gene3D" id="1.10.287.70">
    <property type="match status" value="1"/>
</dbReference>
<dbReference type="Gene3D" id="2.60.120.10">
    <property type="entry name" value="Jelly Rolls"/>
    <property type="match status" value="1"/>
</dbReference>
<dbReference type="Pfam" id="PF00520">
    <property type="entry name" value="Ion_trans"/>
    <property type="match status" value="1"/>
</dbReference>
<dbReference type="STRING" id="6185.A0A095C752"/>
<dbReference type="InterPro" id="IPR005821">
    <property type="entry name" value="Ion_trans_dom"/>
</dbReference>
<dbReference type="SMART" id="SM00086">
    <property type="entry name" value="PAC"/>
    <property type="match status" value="1"/>
</dbReference>
<dbReference type="SUPFAM" id="SSF55785">
    <property type="entry name" value="PYP-like sensor domain (PAS domain)"/>
    <property type="match status" value="1"/>
</dbReference>
<evidence type="ECO:0000256" key="12">
    <source>
        <dbReference type="ARBA" id="ARBA00023136"/>
    </source>
</evidence>
<evidence type="ECO:0000256" key="16">
    <source>
        <dbReference type="SAM" id="Phobius"/>
    </source>
</evidence>
<dbReference type="InterPro" id="IPR018490">
    <property type="entry name" value="cNMP-bd_dom_sf"/>
</dbReference>
<dbReference type="PANTHER" id="PTHR10217">
    <property type="entry name" value="VOLTAGE AND LIGAND GATED POTASSIUM CHANNEL"/>
    <property type="match status" value="1"/>
</dbReference>
<keyword evidence="2" id="KW-0813">Transport</keyword>
<feature type="region of interest" description="Disordered" evidence="15">
    <location>
        <begin position="732"/>
        <end position="755"/>
    </location>
</feature>
<feature type="transmembrane region" description="Helical" evidence="16">
    <location>
        <begin position="334"/>
        <end position="356"/>
    </location>
</feature>
<evidence type="ECO:0000256" key="2">
    <source>
        <dbReference type="ARBA" id="ARBA00022448"/>
    </source>
</evidence>
<dbReference type="InterPro" id="IPR003938">
    <property type="entry name" value="K_chnl_volt-dep_EAG/ELK/ERG"/>
</dbReference>
<dbReference type="PRINTS" id="PR01464">
    <property type="entry name" value="EAGCHANNEL"/>
</dbReference>
<dbReference type="Pfam" id="PF00027">
    <property type="entry name" value="cNMP_binding"/>
    <property type="match status" value="1"/>
</dbReference>
<evidence type="ECO:0000256" key="4">
    <source>
        <dbReference type="ARBA" id="ARBA00022553"/>
    </source>
</evidence>
<keyword evidence="5 16" id="KW-0812">Transmembrane</keyword>
<dbReference type="SUPFAM" id="SSF51206">
    <property type="entry name" value="cAMP-binding domain-like"/>
    <property type="match status" value="1"/>
</dbReference>
<dbReference type="Pfam" id="PF13426">
    <property type="entry name" value="PAS_9"/>
    <property type="match status" value="1"/>
</dbReference>
<dbReference type="GO" id="GO:0042391">
    <property type="term" value="P:regulation of membrane potential"/>
    <property type="evidence" value="ECO:0007669"/>
    <property type="project" value="TreeGrafter"/>
</dbReference>
<dbReference type="AlphaFoldDB" id="A0A095C752"/>
<dbReference type="FunFam" id="1.10.1200.260:FF:000003">
    <property type="entry name" value="Potassium voltage-gated channel subfamily H member 1"/>
    <property type="match status" value="1"/>
</dbReference>
<evidence type="ECO:0000256" key="10">
    <source>
        <dbReference type="ARBA" id="ARBA00022989"/>
    </source>
</evidence>
<feature type="transmembrane region" description="Helical" evidence="16">
    <location>
        <begin position="420"/>
        <end position="446"/>
    </location>
</feature>
<dbReference type="PROSITE" id="PS50042">
    <property type="entry name" value="CNMP_BINDING_3"/>
    <property type="match status" value="1"/>
</dbReference>
<dbReference type="GO" id="GO:0005249">
    <property type="term" value="F:voltage-gated potassium channel activity"/>
    <property type="evidence" value="ECO:0007669"/>
    <property type="project" value="InterPro"/>
</dbReference>
<dbReference type="SMART" id="SM00100">
    <property type="entry name" value="cNMP"/>
    <property type="match status" value="1"/>
</dbReference>
<dbReference type="CDD" id="cd00130">
    <property type="entry name" value="PAS"/>
    <property type="match status" value="1"/>
</dbReference>
<dbReference type="Gene3D" id="3.30.450.20">
    <property type="entry name" value="PAS domain"/>
    <property type="match status" value="1"/>
</dbReference>
<dbReference type="PROSITE" id="PS50113">
    <property type="entry name" value="PAC"/>
    <property type="match status" value="1"/>
</dbReference>
<proteinExistence type="predicted"/>
<evidence type="ECO:0000256" key="13">
    <source>
        <dbReference type="ARBA" id="ARBA00023180"/>
    </source>
</evidence>
<dbReference type="FunFam" id="2.60.120.10:FF:000009">
    <property type="entry name" value="Potassium voltage-gated channel subfamily H member 1"/>
    <property type="match status" value="1"/>
</dbReference>
<keyword evidence="14" id="KW-0407">Ion channel</keyword>
<evidence type="ECO:0000256" key="6">
    <source>
        <dbReference type="ARBA" id="ARBA00022826"/>
    </source>
</evidence>
<comment type="subcellular location">
    <subcellularLocation>
        <location evidence="1">Membrane</location>
        <topology evidence="1">Multi-pass membrane protein</topology>
    </subcellularLocation>
</comment>
<organism evidence="20">
    <name type="scientific">Schistosoma haematobium</name>
    <name type="common">Blood fluke</name>
    <dbReference type="NCBI Taxonomy" id="6185"/>
    <lineage>
        <taxon>Eukaryota</taxon>
        <taxon>Metazoa</taxon>
        <taxon>Spiralia</taxon>
        <taxon>Lophotrochozoa</taxon>
        <taxon>Platyhelminthes</taxon>
        <taxon>Trematoda</taxon>
        <taxon>Digenea</taxon>
        <taxon>Strigeidida</taxon>
        <taxon>Schistosomatoidea</taxon>
        <taxon>Schistosomatidae</taxon>
        <taxon>Schistosoma</taxon>
    </lineage>
</organism>
<dbReference type="EMBL" id="KL250947">
    <property type="protein sequence ID" value="KGB37923.1"/>
    <property type="molecule type" value="Genomic_DNA"/>
</dbReference>
<dbReference type="InterPro" id="IPR035965">
    <property type="entry name" value="PAS-like_dom_sf"/>
</dbReference>
<keyword evidence="12 16" id="KW-0472">Membrane</keyword>
<feature type="region of interest" description="Disordered" evidence="15">
    <location>
        <begin position="785"/>
        <end position="815"/>
    </location>
</feature>
<evidence type="ECO:0000256" key="9">
    <source>
        <dbReference type="ARBA" id="ARBA00022958"/>
    </source>
</evidence>
<feature type="transmembrane region" description="Helical" evidence="16">
    <location>
        <begin position="303"/>
        <end position="322"/>
    </location>
</feature>
<feature type="transmembrane region" description="Helical" evidence="16">
    <location>
        <begin position="470"/>
        <end position="489"/>
    </location>
</feature>
<evidence type="ECO:0000256" key="7">
    <source>
        <dbReference type="ARBA" id="ARBA00022860"/>
    </source>
</evidence>
<dbReference type="InterPro" id="IPR000014">
    <property type="entry name" value="PAS"/>
</dbReference>
<dbReference type="InterPro" id="IPR001610">
    <property type="entry name" value="PAC"/>
</dbReference>
<reference evidence="20" key="1">
    <citation type="journal article" date="2012" name="Nat. Genet.">
        <title>Whole-genome sequence of Schistosoma haematobium.</title>
        <authorList>
            <person name="Young N.D."/>
            <person name="Jex A.R."/>
            <person name="Li B."/>
            <person name="Liu S."/>
            <person name="Yang L."/>
            <person name="Xiong Z."/>
            <person name="Li Y."/>
            <person name="Cantacessi C."/>
            <person name="Hall R.S."/>
            <person name="Xu X."/>
            <person name="Chen F."/>
            <person name="Wu X."/>
            <person name="Zerlotini A."/>
            <person name="Oliveira G."/>
            <person name="Hofmann A."/>
            <person name="Zhang G."/>
            <person name="Fang X."/>
            <person name="Kang Y."/>
            <person name="Campbell B.E."/>
            <person name="Loukas A."/>
            <person name="Ranganathan S."/>
            <person name="Rollinson D."/>
            <person name="Rinaldi G."/>
            <person name="Brindley P.J."/>
            <person name="Yang H."/>
            <person name="Wang J."/>
            <person name="Wang J."/>
            <person name="Gasser R.B."/>
        </authorList>
    </citation>
    <scope>NUCLEOTIDE SEQUENCE [LARGE SCALE GENOMIC DNA]</scope>
</reference>
<evidence type="ECO:0000259" key="19">
    <source>
        <dbReference type="PROSITE" id="PS50113"/>
    </source>
</evidence>